<sequence>MLTSFKLFSYMTKFEWAVDEPIKPGEVLSVQLLLRSRWGNPKQVGIYRLGMHLVTADRQLSVIDSLIDERNRPVLETTATKYKQILKHNYNI</sequence>
<evidence type="ECO:0000313" key="1">
    <source>
        <dbReference type="EMBL" id="CAH2103119.1"/>
    </source>
</evidence>
<evidence type="ECO:0000313" key="2">
    <source>
        <dbReference type="Proteomes" id="UP001153954"/>
    </source>
</evidence>
<accession>A0AAU9UZY4</accession>
<gene>
    <name evidence="1" type="ORF">EEDITHA_LOCUS17669</name>
</gene>
<comment type="caution">
    <text evidence="1">The sequence shown here is derived from an EMBL/GenBank/DDBJ whole genome shotgun (WGS) entry which is preliminary data.</text>
</comment>
<name>A0AAU9UZY4_EUPED</name>
<organism evidence="1 2">
    <name type="scientific">Euphydryas editha</name>
    <name type="common">Edith's checkerspot</name>
    <dbReference type="NCBI Taxonomy" id="104508"/>
    <lineage>
        <taxon>Eukaryota</taxon>
        <taxon>Metazoa</taxon>
        <taxon>Ecdysozoa</taxon>
        <taxon>Arthropoda</taxon>
        <taxon>Hexapoda</taxon>
        <taxon>Insecta</taxon>
        <taxon>Pterygota</taxon>
        <taxon>Neoptera</taxon>
        <taxon>Endopterygota</taxon>
        <taxon>Lepidoptera</taxon>
        <taxon>Glossata</taxon>
        <taxon>Ditrysia</taxon>
        <taxon>Papilionoidea</taxon>
        <taxon>Nymphalidae</taxon>
        <taxon>Nymphalinae</taxon>
        <taxon>Euphydryas</taxon>
    </lineage>
</organism>
<keyword evidence="2" id="KW-1185">Reference proteome</keyword>
<dbReference type="EMBL" id="CAKOGL010000026">
    <property type="protein sequence ID" value="CAH2103119.1"/>
    <property type="molecule type" value="Genomic_DNA"/>
</dbReference>
<dbReference type="AlphaFoldDB" id="A0AAU9UZY4"/>
<proteinExistence type="predicted"/>
<protein>
    <submittedName>
        <fullName evidence="1">Uncharacterized protein</fullName>
    </submittedName>
</protein>
<reference evidence="1" key="1">
    <citation type="submission" date="2022-03" db="EMBL/GenBank/DDBJ databases">
        <authorList>
            <person name="Tunstrom K."/>
        </authorList>
    </citation>
    <scope>NUCLEOTIDE SEQUENCE</scope>
</reference>
<dbReference type="Proteomes" id="UP001153954">
    <property type="component" value="Unassembled WGS sequence"/>
</dbReference>